<organism evidence="8 9">
    <name type="scientific">Achromobacter marplatensis</name>
    <dbReference type="NCBI Taxonomy" id="470868"/>
    <lineage>
        <taxon>Bacteria</taxon>
        <taxon>Pseudomonadati</taxon>
        <taxon>Pseudomonadota</taxon>
        <taxon>Betaproteobacteria</taxon>
        <taxon>Burkholderiales</taxon>
        <taxon>Alcaligenaceae</taxon>
        <taxon>Achromobacter</taxon>
    </lineage>
</organism>
<keyword evidence="5" id="KW-1133">Transmembrane helix</keyword>
<evidence type="ECO:0000259" key="6">
    <source>
        <dbReference type="Pfam" id="PF00501"/>
    </source>
</evidence>
<dbReference type="GO" id="GO:0006633">
    <property type="term" value="P:fatty acid biosynthetic process"/>
    <property type="evidence" value="ECO:0007669"/>
    <property type="project" value="TreeGrafter"/>
</dbReference>
<dbReference type="GO" id="GO:0004321">
    <property type="term" value="F:fatty-acyl-CoA synthase activity"/>
    <property type="evidence" value="ECO:0007669"/>
    <property type="project" value="TreeGrafter"/>
</dbReference>
<accession>A0AA42WBX2</accession>
<dbReference type="Pfam" id="PF00501">
    <property type="entry name" value="AMP-binding"/>
    <property type="match status" value="1"/>
</dbReference>
<evidence type="ECO:0000259" key="7">
    <source>
        <dbReference type="Pfam" id="PF13193"/>
    </source>
</evidence>
<feature type="domain" description="AMP-binding enzyme C-terminal" evidence="7">
    <location>
        <begin position="425"/>
        <end position="501"/>
    </location>
</feature>
<evidence type="ECO:0000256" key="2">
    <source>
        <dbReference type="ARBA" id="ARBA00022598"/>
    </source>
</evidence>
<dbReference type="AlphaFoldDB" id="A0AA42WBX2"/>
<keyword evidence="2" id="KW-0436">Ligase</keyword>
<dbReference type="PANTHER" id="PTHR43605">
    <property type="entry name" value="ACYL-COENZYME A SYNTHETASE"/>
    <property type="match status" value="1"/>
</dbReference>
<name>A0AA42WBX2_9BURK</name>
<dbReference type="PANTHER" id="PTHR43605:SF10">
    <property type="entry name" value="ACYL-COA SYNTHETASE MEDIUM CHAIN FAMILY MEMBER 3"/>
    <property type="match status" value="1"/>
</dbReference>
<dbReference type="Gene3D" id="3.40.50.12780">
    <property type="entry name" value="N-terminal domain of ligase-like"/>
    <property type="match status" value="1"/>
</dbReference>
<dbReference type="GO" id="GO:0015645">
    <property type="term" value="F:fatty acid ligase activity"/>
    <property type="evidence" value="ECO:0007669"/>
    <property type="project" value="TreeGrafter"/>
</dbReference>
<comment type="similarity">
    <text evidence="1">Belongs to the ATP-dependent AMP-binding enzyme family.</text>
</comment>
<dbReference type="InterPro" id="IPR051087">
    <property type="entry name" value="Mitochondrial_ACSM"/>
</dbReference>
<keyword evidence="5" id="KW-0812">Transmembrane</keyword>
<evidence type="ECO:0000256" key="4">
    <source>
        <dbReference type="ARBA" id="ARBA00022840"/>
    </source>
</evidence>
<dbReference type="RefSeq" id="WP_280026694.1">
    <property type="nucleotide sequence ID" value="NZ_JAOCKG010000003.1"/>
</dbReference>
<dbReference type="Gene3D" id="3.30.300.30">
    <property type="match status" value="1"/>
</dbReference>
<dbReference type="InterPro" id="IPR000873">
    <property type="entry name" value="AMP-dep_synth/lig_dom"/>
</dbReference>
<dbReference type="EMBL" id="JAOCKG010000003">
    <property type="protein sequence ID" value="MDH2050814.1"/>
    <property type="molecule type" value="Genomic_DNA"/>
</dbReference>
<evidence type="ECO:0000313" key="9">
    <source>
        <dbReference type="Proteomes" id="UP001161276"/>
    </source>
</evidence>
<proteinExistence type="inferred from homology"/>
<keyword evidence="5" id="KW-0472">Membrane</keyword>
<dbReference type="Pfam" id="PF13193">
    <property type="entry name" value="AMP-binding_C"/>
    <property type="match status" value="1"/>
</dbReference>
<dbReference type="GO" id="GO:0016405">
    <property type="term" value="F:CoA-ligase activity"/>
    <property type="evidence" value="ECO:0007669"/>
    <property type="project" value="UniProtKB-ARBA"/>
</dbReference>
<dbReference type="InterPro" id="IPR025110">
    <property type="entry name" value="AMP-bd_C"/>
</dbReference>
<dbReference type="GO" id="GO:0006637">
    <property type="term" value="P:acyl-CoA metabolic process"/>
    <property type="evidence" value="ECO:0007669"/>
    <property type="project" value="TreeGrafter"/>
</dbReference>
<dbReference type="Proteomes" id="UP001161276">
    <property type="component" value="Unassembled WGS sequence"/>
</dbReference>
<dbReference type="GO" id="GO:0005524">
    <property type="term" value="F:ATP binding"/>
    <property type="evidence" value="ECO:0007669"/>
    <property type="project" value="UniProtKB-KW"/>
</dbReference>
<feature type="domain" description="AMP-dependent synthetase/ligase" evidence="6">
    <location>
        <begin position="42"/>
        <end position="381"/>
    </location>
</feature>
<evidence type="ECO:0000313" key="8">
    <source>
        <dbReference type="EMBL" id="MDH2050814.1"/>
    </source>
</evidence>
<evidence type="ECO:0000256" key="1">
    <source>
        <dbReference type="ARBA" id="ARBA00006432"/>
    </source>
</evidence>
<sequence>MTTLTQATSYADAQALCTPDKLWELFDGDREWMNIAHECIDRHVGQTEPAVILVRAAGGDETYGFQQLSDASSRFAHYLAAQGIQPGDRVAVMLEPSLAFYVAMFGAMKMGAIAVPLFTLFGPDGIRLRVQDCKPRMLVTNAEKAPLAGGRDDMRVVIADEDFIGTLVAFPTRYECRTRADDLAIFQYTSGTTRELPDAVKHTHRALVTLMLAALYGTGVRPGDRFMCPSSPAWGHGLWHGTLAPLALGVTIGAYAGKFNAERLLQALQDHGFNNISAAATHYRMMRNSGVADQYRYQLQKVSFTGEPIDSETSAFVQAAFGRPVCSMYGTTEIGVCLVNYPGAPDFTVKPGSLGKPVPGLRVQVQDANGAPCPPGVTGELKLWRRDAWVATKDLGRVDEDGYFWHGGRADDVIISAGWTMSAVEIEDAILKHRDVTEAAAIGVPDALRGQVVKAFVVSGRTGDDAFVEEIQNTVRSQLAQHEYPRQVVFVPELPKTPAGKIHRRKLREQELATADASTVNAAPAAHV</sequence>
<feature type="transmembrane region" description="Helical" evidence="5">
    <location>
        <begin position="98"/>
        <end position="121"/>
    </location>
</feature>
<dbReference type="InterPro" id="IPR042099">
    <property type="entry name" value="ANL_N_sf"/>
</dbReference>
<keyword evidence="3" id="KW-0547">Nucleotide-binding</keyword>
<reference evidence="8" key="1">
    <citation type="submission" date="2022-09" db="EMBL/GenBank/DDBJ databases">
        <title>Intensive care unit water sources are persistently colonized with multi-drug resistant bacteria and are the site of extensive horizontal gene transfer of antibiotic resistance genes.</title>
        <authorList>
            <person name="Diorio-Toth L."/>
        </authorList>
    </citation>
    <scope>NUCLEOTIDE SEQUENCE</scope>
    <source>
        <strain evidence="8">GD03676</strain>
    </source>
</reference>
<keyword evidence="4" id="KW-0067">ATP-binding</keyword>
<comment type="caution">
    <text evidence="8">The sequence shown here is derived from an EMBL/GenBank/DDBJ whole genome shotgun (WGS) entry which is preliminary data.</text>
</comment>
<evidence type="ECO:0000256" key="3">
    <source>
        <dbReference type="ARBA" id="ARBA00022741"/>
    </source>
</evidence>
<dbReference type="InterPro" id="IPR045851">
    <property type="entry name" value="AMP-bd_C_sf"/>
</dbReference>
<evidence type="ECO:0000256" key="5">
    <source>
        <dbReference type="SAM" id="Phobius"/>
    </source>
</evidence>
<dbReference type="SUPFAM" id="SSF56801">
    <property type="entry name" value="Acetyl-CoA synthetase-like"/>
    <property type="match status" value="1"/>
</dbReference>
<protein>
    <submittedName>
        <fullName evidence="8">AMP-binding protein</fullName>
    </submittedName>
</protein>
<gene>
    <name evidence="8" type="ORF">N5K24_10415</name>
</gene>